<feature type="transmembrane region" description="Helical" evidence="1">
    <location>
        <begin position="23"/>
        <end position="44"/>
    </location>
</feature>
<keyword evidence="1" id="KW-0472">Membrane</keyword>
<proteinExistence type="predicted"/>
<accession>A0A7S0UKJ3</accession>
<evidence type="ECO:0000313" key="2">
    <source>
        <dbReference type="EMBL" id="CAD8762597.1"/>
    </source>
</evidence>
<name>A0A7S0UKJ3_9STRA</name>
<dbReference type="EMBL" id="HBFL01003688">
    <property type="protein sequence ID" value="CAD8762597.1"/>
    <property type="molecule type" value="Transcribed_RNA"/>
</dbReference>
<evidence type="ECO:0000256" key="1">
    <source>
        <dbReference type="SAM" id="Phobius"/>
    </source>
</evidence>
<dbReference type="Gene3D" id="2.40.100.10">
    <property type="entry name" value="Cyclophilin-like"/>
    <property type="match status" value="1"/>
</dbReference>
<dbReference type="InterPro" id="IPR029000">
    <property type="entry name" value="Cyclophilin-like_dom_sf"/>
</dbReference>
<sequence length="326" mass="36687">MDFRNDDDDNEKQSKIQRNSKTFITRLILFMAGLTIFSLGLGHVHRKDPPQLHVDIQNMMEGKTLERKKVDFVKSKKTVVTDAELASKVDELDKQVRVRKATGVIMETDEQGLELTGKLQKATIKLLEHRYGAGTKSSKFRVVVDLIYPKSIMKDSESNEAKFVIEMAPYDLIPCSVFYFLEIARTYKSGKFHRNAGHVLQAATSSKATEGHKSMPFQEYSPKHPHAKYTVGYAGRPSGPGWYVSILDNTNNHGPGSQQKKNPHEADANFGMVVEGVESGVIDKIHSVPQQGWLDNENCVQIRKLTILANSIAQPDEFIEWKMPAL</sequence>
<dbReference type="AlphaFoldDB" id="A0A7S0UKJ3"/>
<keyword evidence="1" id="KW-0812">Transmembrane</keyword>
<reference evidence="2" key="1">
    <citation type="submission" date="2021-01" db="EMBL/GenBank/DDBJ databases">
        <authorList>
            <person name="Corre E."/>
            <person name="Pelletier E."/>
            <person name="Niang G."/>
            <person name="Scheremetjew M."/>
            <person name="Finn R."/>
            <person name="Kale V."/>
            <person name="Holt S."/>
            <person name="Cochrane G."/>
            <person name="Meng A."/>
            <person name="Brown T."/>
            <person name="Cohen L."/>
        </authorList>
    </citation>
    <scope>NUCLEOTIDE SEQUENCE</scope>
    <source>
        <strain evidence="2">UNC1205</strain>
    </source>
</reference>
<keyword evidence="1" id="KW-1133">Transmembrane helix</keyword>
<evidence type="ECO:0008006" key="3">
    <source>
        <dbReference type="Google" id="ProtNLM"/>
    </source>
</evidence>
<organism evidence="2">
    <name type="scientific">Pseudo-nitzschia delicatissima</name>
    <dbReference type="NCBI Taxonomy" id="44447"/>
    <lineage>
        <taxon>Eukaryota</taxon>
        <taxon>Sar</taxon>
        <taxon>Stramenopiles</taxon>
        <taxon>Ochrophyta</taxon>
        <taxon>Bacillariophyta</taxon>
        <taxon>Bacillariophyceae</taxon>
        <taxon>Bacillariophycidae</taxon>
        <taxon>Bacillariales</taxon>
        <taxon>Bacillariaceae</taxon>
        <taxon>Pseudo-nitzschia</taxon>
    </lineage>
</organism>
<protein>
    <recommendedName>
        <fullName evidence="3">PPIase cyclophilin-type domain-containing protein</fullName>
    </recommendedName>
</protein>
<gene>
    <name evidence="2" type="ORF">PDEL1432_LOCUS2637</name>
</gene>